<dbReference type="AlphaFoldDB" id="A0A0F9A026"/>
<dbReference type="GO" id="GO:0006281">
    <property type="term" value="P:DNA repair"/>
    <property type="evidence" value="ECO:0007669"/>
    <property type="project" value="InterPro"/>
</dbReference>
<name>A0A0F9A026_9ZZZZ</name>
<dbReference type="SUPFAM" id="SSF103084">
    <property type="entry name" value="Holliday junction resolvase RusA"/>
    <property type="match status" value="1"/>
</dbReference>
<evidence type="ECO:0000313" key="1">
    <source>
        <dbReference type="EMBL" id="KKK99463.1"/>
    </source>
</evidence>
<gene>
    <name evidence="1" type="ORF">LCGC14_2632500</name>
</gene>
<comment type="caution">
    <text evidence="1">The sequence shown here is derived from an EMBL/GenBank/DDBJ whole genome shotgun (WGS) entry which is preliminary data.</text>
</comment>
<dbReference type="Pfam" id="PF05866">
    <property type="entry name" value="RusA"/>
    <property type="match status" value="1"/>
</dbReference>
<dbReference type="InterPro" id="IPR008822">
    <property type="entry name" value="Endonuclease_RusA-like"/>
</dbReference>
<sequence length="109" mass="12234">MGVAYYTGKYKNFSVDAPAAIPESSHYFEKGSPVEVTIAFFMRSPKKPANSYPVGDIDNYVKSVLDAITKNGTYWHDDAQVISLHATKQYGMVEEETPGIWVEIKEPRL</sequence>
<reference evidence="1" key="1">
    <citation type="journal article" date="2015" name="Nature">
        <title>Complex archaea that bridge the gap between prokaryotes and eukaryotes.</title>
        <authorList>
            <person name="Spang A."/>
            <person name="Saw J.H."/>
            <person name="Jorgensen S.L."/>
            <person name="Zaremba-Niedzwiedzka K."/>
            <person name="Martijn J."/>
            <person name="Lind A.E."/>
            <person name="van Eijk R."/>
            <person name="Schleper C."/>
            <person name="Guy L."/>
            <person name="Ettema T.J."/>
        </authorList>
    </citation>
    <scope>NUCLEOTIDE SEQUENCE</scope>
</reference>
<protein>
    <submittedName>
        <fullName evidence="1">Uncharacterized protein</fullName>
    </submittedName>
</protein>
<dbReference type="GO" id="GO:0006310">
    <property type="term" value="P:DNA recombination"/>
    <property type="evidence" value="ECO:0007669"/>
    <property type="project" value="InterPro"/>
</dbReference>
<dbReference type="EMBL" id="LAZR01045194">
    <property type="protein sequence ID" value="KKK99463.1"/>
    <property type="molecule type" value="Genomic_DNA"/>
</dbReference>
<dbReference type="InterPro" id="IPR036614">
    <property type="entry name" value="RusA-like_sf"/>
</dbReference>
<organism evidence="1">
    <name type="scientific">marine sediment metagenome</name>
    <dbReference type="NCBI Taxonomy" id="412755"/>
    <lineage>
        <taxon>unclassified sequences</taxon>
        <taxon>metagenomes</taxon>
        <taxon>ecological metagenomes</taxon>
    </lineage>
</organism>
<dbReference type="Gene3D" id="3.30.1330.70">
    <property type="entry name" value="Holliday junction resolvase RusA"/>
    <property type="match status" value="1"/>
</dbReference>
<accession>A0A0F9A026</accession>
<proteinExistence type="predicted"/>
<dbReference type="GO" id="GO:0000287">
    <property type="term" value="F:magnesium ion binding"/>
    <property type="evidence" value="ECO:0007669"/>
    <property type="project" value="InterPro"/>
</dbReference>